<dbReference type="InterPro" id="IPR004843">
    <property type="entry name" value="Calcineurin-like_PHP"/>
</dbReference>
<dbReference type="GO" id="GO:0008803">
    <property type="term" value="F:bis(5'-nucleosyl)-tetraphosphatase (symmetrical) activity"/>
    <property type="evidence" value="ECO:0007669"/>
    <property type="project" value="UniProtKB-EC"/>
</dbReference>
<evidence type="ECO:0000256" key="5">
    <source>
        <dbReference type="ARBA" id="ARBA00031248"/>
    </source>
</evidence>
<evidence type="ECO:0000256" key="7">
    <source>
        <dbReference type="ARBA" id="ARBA00033210"/>
    </source>
</evidence>
<dbReference type="PANTHER" id="PTHR40942">
    <property type="match status" value="1"/>
</dbReference>
<dbReference type="Pfam" id="PF00149">
    <property type="entry name" value="Metallophos"/>
    <property type="match status" value="1"/>
</dbReference>
<evidence type="ECO:0000256" key="3">
    <source>
        <dbReference type="ARBA" id="ARBA00012506"/>
    </source>
</evidence>
<comment type="caution">
    <text evidence="10">The sequence shown here is derived from an EMBL/GenBank/DDBJ whole genome shotgun (WGS) entry which is preliminary data.</text>
</comment>
<feature type="domain" description="Calcineurin-like phosphoesterase" evidence="9">
    <location>
        <begin position="7"/>
        <end position="146"/>
    </location>
</feature>
<proteinExistence type="inferred from homology"/>
<dbReference type="Proteomes" id="UP000433788">
    <property type="component" value="Unassembled WGS sequence"/>
</dbReference>
<keyword evidence="11" id="KW-1185">Reference proteome</keyword>
<dbReference type="InterPro" id="IPR029052">
    <property type="entry name" value="Metallo-depent_PP-like"/>
</dbReference>
<dbReference type="EC" id="3.6.1.41" evidence="3"/>
<dbReference type="InterPro" id="IPR004617">
    <property type="entry name" value="ApaH"/>
</dbReference>
<protein>
    <recommendedName>
        <fullName evidence="3">bis(5'-nucleosyl)-tetraphosphatase (symmetrical)</fullName>
        <ecNumber evidence="3">3.6.1.41</ecNumber>
    </recommendedName>
    <alternativeName>
        <fullName evidence="6">Ap4A hydrolase</fullName>
    </alternativeName>
    <alternativeName>
        <fullName evidence="5">Diadenosine 5',5'''-P1,P4-tetraphosphate pyrophosphohydrolase</fullName>
    </alternativeName>
    <alternativeName>
        <fullName evidence="7">Diadenosine tetraphosphatase</fullName>
    </alternativeName>
</protein>
<evidence type="ECO:0000313" key="10">
    <source>
        <dbReference type="EMBL" id="MRH78597.1"/>
    </source>
</evidence>
<comment type="function">
    <text evidence="1">Hydrolyzes diadenosine 5',5'''-P1,P4-tetraphosphate to yield ADP.</text>
</comment>
<evidence type="ECO:0000313" key="11">
    <source>
        <dbReference type="Proteomes" id="UP000433788"/>
    </source>
</evidence>
<keyword evidence="4 10" id="KW-0378">Hydrolase</keyword>
<dbReference type="EMBL" id="WJPP01000004">
    <property type="protein sequence ID" value="MRH78597.1"/>
    <property type="molecule type" value="Genomic_DNA"/>
</dbReference>
<dbReference type="AlphaFoldDB" id="A0A6N7QW91"/>
<dbReference type="Gene3D" id="3.60.21.10">
    <property type="match status" value="1"/>
</dbReference>
<evidence type="ECO:0000256" key="4">
    <source>
        <dbReference type="ARBA" id="ARBA00022801"/>
    </source>
</evidence>
<dbReference type="RefSeq" id="WP_153719656.1">
    <property type="nucleotide sequence ID" value="NZ_WJPP01000004.1"/>
</dbReference>
<comment type="similarity">
    <text evidence="2">Belongs to the Ap4A hydrolase family.</text>
</comment>
<accession>A0A6N7QW91</accession>
<organism evidence="10 11">
    <name type="scientific">Spiribacter salilacus</name>
    <dbReference type="NCBI Taxonomy" id="2664894"/>
    <lineage>
        <taxon>Bacteria</taxon>
        <taxon>Pseudomonadati</taxon>
        <taxon>Pseudomonadota</taxon>
        <taxon>Gammaproteobacteria</taxon>
        <taxon>Chromatiales</taxon>
        <taxon>Ectothiorhodospiraceae</taxon>
        <taxon>Spiribacter</taxon>
    </lineage>
</organism>
<evidence type="ECO:0000256" key="2">
    <source>
        <dbReference type="ARBA" id="ARBA00005419"/>
    </source>
</evidence>
<dbReference type="SUPFAM" id="SSF56300">
    <property type="entry name" value="Metallo-dependent phosphatases"/>
    <property type="match status" value="1"/>
</dbReference>
<evidence type="ECO:0000256" key="1">
    <source>
        <dbReference type="ARBA" id="ARBA00003413"/>
    </source>
</evidence>
<evidence type="ECO:0000256" key="6">
    <source>
        <dbReference type="ARBA" id="ARBA00032248"/>
    </source>
</evidence>
<evidence type="ECO:0000259" key="9">
    <source>
        <dbReference type="Pfam" id="PF00149"/>
    </source>
</evidence>
<gene>
    <name evidence="10" type="ORF">GH984_07740</name>
</gene>
<dbReference type="NCBIfam" id="TIGR00668">
    <property type="entry name" value="apaH"/>
    <property type="match status" value="1"/>
</dbReference>
<dbReference type="PIRSF" id="PIRSF000903">
    <property type="entry name" value="B5n-ttraPtase_sm"/>
    <property type="match status" value="1"/>
</dbReference>
<sequence>MTRYHYIVGDVHACLEPLQALLNTVQFDPAFDRLWLTGDLIGRGPQPLETLTFIEQLGDAANAVLGNHDLNAIAVAEGLAPRRPDDELDSLLQAPQGPKLLTWLRHRPLLLRLPKLPYTIIHAGMPPIWDLDETTRRAQQAENRLQGPDYRTALKVLYGNSPDTWSDTHTADEQLRFIVNALTRMRYCSQDGRLLLKAKGAPEMAPADHYPWYAAPGNHLNPEQTTIVTGHWSTLGFREGPGYIALDTGCLWGGCLSLLRIDAKTPKAPPQVIQHSCPQYQSVHD</sequence>
<evidence type="ECO:0000256" key="8">
    <source>
        <dbReference type="ARBA" id="ARBA00049417"/>
    </source>
</evidence>
<comment type="catalytic activity">
    <reaction evidence="8">
        <text>P(1),P(4)-bis(5'-adenosyl) tetraphosphate + H2O = 2 ADP + 2 H(+)</text>
        <dbReference type="Rhea" id="RHEA:24252"/>
        <dbReference type="ChEBI" id="CHEBI:15377"/>
        <dbReference type="ChEBI" id="CHEBI:15378"/>
        <dbReference type="ChEBI" id="CHEBI:58141"/>
        <dbReference type="ChEBI" id="CHEBI:456216"/>
        <dbReference type="EC" id="3.6.1.41"/>
    </reaction>
</comment>
<dbReference type="PANTHER" id="PTHR40942:SF4">
    <property type="entry name" value="CYTOCHROME C5"/>
    <property type="match status" value="1"/>
</dbReference>
<name>A0A6N7QW91_9GAMM</name>
<dbReference type="NCBIfam" id="NF001204">
    <property type="entry name" value="PRK00166.1"/>
    <property type="match status" value="1"/>
</dbReference>
<reference evidence="10 11" key="1">
    <citation type="submission" date="2019-11" db="EMBL/GenBank/DDBJ databases">
        <authorList>
            <person name="Zhang X.Y."/>
        </authorList>
    </citation>
    <scope>NUCLEOTIDE SEQUENCE [LARGE SCALE GENOMIC DNA]</scope>
    <source>
        <strain evidence="10 11">C176</strain>
    </source>
</reference>